<keyword evidence="1" id="KW-0732">Signal</keyword>
<feature type="signal peptide" evidence="1">
    <location>
        <begin position="1"/>
        <end position="19"/>
    </location>
</feature>
<accession>A0A1W1ZZA2</accession>
<dbReference type="OrthoDB" id="1467527at2"/>
<protein>
    <submittedName>
        <fullName evidence="2">Uncharacterized protein</fullName>
    </submittedName>
</protein>
<dbReference type="RefSeq" id="WP_084061033.1">
    <property type="nucleotide sequence ID" value="NZ_FWXO01000002.1"/>
</dbReference>
<organism evidence="2 3">
    <name type="scientific">Cellulophaga tyrosinoxydans</name>
    <dbReference type="NCBI Taxonomy" id="504486"/>
    <lineage>
        <taxon>Bacteria</taxon>
        <taxon>Pseudomonadati</taxon>
        <taxon>Bacteroidota</taxon>
        <taxon>Flavobacteriia</taxon>
        <taxon>Flavobacteriales</taxon>
        <taxon>Flavobacteriaceae</taxon>
        <taxon>Cellulophaga</taxon>
    </lineage>
</organism>
<dbReference type="STRING" id="504486.SAMN05660703_1676"/>
<evidence type="ECO:0000313" key="2">
    <source>
        <dbReference type="EMBL" id="SMC53809.1"/>
    </source>
</evidence>
<evidence type="ECO:0000313" key="3">
    <source>
        <dbReference type="Proteomes" id="UP000192360"/>
    </source>
</evidence>
<feature type="chain" id="PRO_5012190425" evidence="1">
    <location>
        <begin position="20"/>
        <end position="135"/>
    </location>
</feature>
<gene>
    <name evidence="2" type="ORF">SAMN05660703_1676</name>
</gene>
<dbReference type="EMBL" id="FWXO01000002">
    <property type="protein sequence ID" value="SMC53809.1"/>
    <property type="molecule type" value="Genomic_DNA"/>
</dbReference>
<reference evidence="2 3" key="1">
    <citation type="submission" date="2017-04" db="EMBL/GenBank/DDBJ databases">
        <authorList>
            <person name="Afonso C.L."/>
            <person name="Miller P.J."/>
            <person name="Scott M.A."/>
            <person name="Spackman E."/>
            <person name="Goraichik I."/>
            <person name="Dimitrov K.M."/>
            <person name="Suarez D.L."/>
            <person name="Swayne D.E."/>
        </authorList>
    </citation>
    <scope>NUCLEOTIDE SEQUENCE [LARGE SCALE GENOMIC DNA]</scope>
    <source>
        <strain evidence="2 3">DSM 21164</strain>
    </source>
</reference>
<proteinExistence type="predicted"/>
<dbReference type="Proteomes" id="UP000192360">
    <property type="component" value="Unassembled WGS sequence"/>
</dbReference>
<sequence>MKKLILIIIFCLITTLAFSQLHVSTNSRIDFTWDEESDDWKFESEDQESLTFFEFNKEFTMVKHTTSSSTSGFLIKHQEHDESDGNNQYILTVVSDVGNKYMMIFDIKNENIRFIPDDFSQMVKFKIKSSWSDEK</sequence>
<dbReference type="AlphaFoldDB" id="A0A1W1ZZA2"/>
<keyword evidence="3" id="KW-1185">Reference proteome</keyword>
<name>A0A1W1ZZA2_9FLAO</name>
<evidence type="ECO:0000256" key="1">
    <source>
        <dbReference type="SAM" id="SignalP"/>
    </source>
</evidence>